<dbReference type="EMBL" id="UINC01042134">
    <property type="protein sequence ID" value="SVB44354.1"/>
    <property type="molecule type" value="Genomic_DNA"/>
</dbReference>
<dbReference type="InterPro" id="IPR006139">
    <property type="entry name" value="D-isomer_2_OHA_DH_cat_dom"/>
</dbReference>
<dbReference type="PANTHER" id="PTHR42789:SF1">
    <property type="entry name" value="D-ISOMER SPECIFIC 2-HYDROXYACID DEHYDROGENASE FAMILY PROTEIN (AFU_ORTHOLOGUE AFUA_6G10090)"/>
    <property type="match status" value="1"/>
</dbReference>
<dbReference type="GO" id="GO:0051287">
    <property type="term" value="F:NAD binding"/>
    <property type="evidence" value="ECO:0007669"/>
    <property type="project" value="InterPro"/>
</dbReference>
<dbReference type="Gene3D" id="3.40.50.720">
    <property type="entry name" value="NAD(P)-binding Rossmann-like Domain"/>
    <property type="match status" value="1"/>
</dbReference>
<dbReference type="InterPro" id="IPR050857">
    <property type="entry name" value="D-2-hydroxyacid_DH"/>
</dbReference>
<gene>
    <name evidence="5" type="ORF">METZ01_LOCUS197208</name>
</gene>
<evidence type="ECO:0000256" key="1">
    <source>
        <dbReference type="ARBA" id="ARBA00005854"/>
    </source>
</evidence>
<dbReference type="GO" id="GO:0016616">
    <property type="term" value="F:oxidoreductase activity, acting on the CH-OH group of donors, NAD or NADP as acceptor"/>
    <property type="evidence" value="ECO:0007669"/>
    <property type="project" value="InterPro"/>
</dbReference>
<keyword evidence="3" id="KW-0520">NAD</keyword>
<organism evidence="5">
    <name type="scientific">marine metagenome</name>
    <dbReference type="NCBI Taxonomy" id="408172"/>
    <lineage>
        <taxon>unclassified sequences</taxon>
        <taxon>metagenomes</taxon>
        <taxon>ecological metagenomes</taxon>
    </lineage>
</organism>
<evidence type="ECO:0000256" key="2">
    <source>
        <dbReference type="ARBA" id="ARBA00023002"/>
    </source>
</evidence>
<name>A0A382E2L1_9ZZZZ</name>
<reference evidence="5" key="1">
    <citation type="submission" date="2018-05" db="EMBL/GenBank/DDBJ databases">
        <authorList>
            <person name="Lanie J.A."/>
            <person name="Ng W.-L."/>
            <person name="Kazmierczak K.M."/>
            <person name="Andrzejewski T.M."/>
            <person name="Davidsen T.M."/>
            <person name="Wayne K.J."/>
            <person name="Tettelin H."/>
            <person name="Glass J.I."/>
            <person name="Rusch D."/>
            <person name="Podicherti R."/>
            <person name="Tsui H.-C.T."/>
            <person name="Winkler M.E."/>
        </authorList>
    </citation>
    <scope>NUCLEOTIDE SEQUENCE</scope>
</reference>
<feature type="domain" description="D-isomer specific 2-hydroxyacid dehydrogenase catalytic" evidence="4">
    <location>
        <begin position="4"/>
        <end position="104"/>
    </location>
</feature>
<accession>A0A382E2L1</accession>
<sequence length="123" mass="13581">MQKVALMGEIHNDGLKILEDSKCKIIEITNYSSENLIKELTDVDAIALRTAELSSEILQECKSLKIVSRHGVGYDNVDLNYLNKNKIALAVTGSSNAVTVAEHVMAMFLNLCKLSKTSDQLVR</sequence>
<feature type="non-terminal residue" evidence="5">
    <location>
        <position position="123"/>
    </location>
</feature>
<keyword evidence="2" id="KW-0560">Oxidoreductase</keyword>
<evidence type="ECO:0000313" key="5">
    <source>
        <dbReference type="EMBL" id="SVB44354.1"/>
    </source>
</evidence>
<evidence type="ECO:0000256" key="3">
    <source>
        <dbReference type="ARBA" id="ARBA00023027"/>
    </source>
</evidence>
<proteinExistence type="inferred from homology"/>
<dbReference type="PANTHER" id="PTHR42789">
    <property type="entry name" value="D-ISOMER SPECIFIC 2-HYDROXYACID DEHYDROGENASE FAMILY PROTEIN (AFU_ORTHOLOGUE AFUA_6G10090)"/>
    <property type="match status" value="1"/>
</dbReference>
<comment type="similarity">
    <text evidence="1">Belongs to the D-isomer specific 2-hydroxyacid dehydrogenase family.</text>
</comment>
<dbReference type="Pfam" id="PF00389">
    <property type="entry name" value="2-Hacid_dh"/>
    <property type="match status" value="1"/>
</dbReference>
<dbReference type="AlphaFoldDB" id="A0A382E2L1"/>
<protein>
    <recommendedName>
        <fullName evidence="4">D-isomer specific 2-hydroxyacid dehydrogenase catalytic domain-containing protein</fullName>
    </recommendedName>
</protein>
<evidence type="ECO:0000259" key="4">
    <source>
        <dbReference type="Pfam" id="PF00389"/>
    </source>
</evidence>
<dbReference type="SUPFAM" id="SSF52283">
    <property type="entry name" value="Formate/glycerate dehydrogenase catalytic domain-like"/>
    <property type="match status" value="1"/>
</dbReference>